<reference evidence="2" key="2">
    <citation type="journal article" date="2022" name="Microb. Genom.">
        <title>A chromosome-scale genome assembly of the tomato pathogen Cladosporium fulvum reveals a compartmentalized genome architecture and the presence of a dispensable chromosome.</title>
        <authorList>
            <person name="Zaccaron A.Z."/>
            <person name="Chen L.H."/>
            <person name="Samaras A."/>
            <person name="Stergiopoulos I."/>
        </authorList>
    </citation>
    <scope>NUCLEOTIDE SEQUENCE</scope>
    <source>
        <strain evidence="2">Race5_Kim</strain>
    </source>
</reference>
<sequence length="321" mass="35958">MANRRSVSPIGASRFESPYEPPRSLHNSAAASPITPALNSMPFALPRSSSRAPPSDSVFSHADTMETTQTSISSEDNRRYNDEDSIQSPVETVSADEWFSRFHSDDGIDAFQSDECPDRATLAAVNNIQIYDAEGKPRSFGSLYEPAFATHQRQLIIFVRHFYCGACQAYLKALTENISMQEYFTIPVPTSIIVIGCGEPNLIPHYKTFTNCPFPMFADPDRSLFKKLGMKVTMNLGGDRPEYMKDISVPAWAAGQFKTVNASLKDPEGIRKRDVLKGGHPLQIGGEFLFEEGQVVWCHRMKNMRNHAEVRVIRKLLELDD</sequence>
<dbReference type="PANTHER" id="PTHR28630">
    <property type="match status" value="1"/>
</dbReference>
<reference evidence="2" key="1">
    <citation type="submission" date="2021-12" db="EMBL/GenBank/DDBJ databases">
        <authorList>
            <person name="Zaccaron A."/>
            <person name="Stergiopoulos I."/>
        </authorList>
    </citation>
    <scope>NUCLEOTIDE SEQUENCE</scope>
    <source>
        <strain evidence="2">Race5_Kim</strain>
    </source>
</reference>
<dbReference type="SUPFAM" id="SSF52833">
    <property type="entry name" value="Thioredoxin-like"/>
    <property type="match status" value="1"/>
</dbReference>
<dbReference type="EMBL" id="CP090166">
    <property type="protein sequence ID" value="UJO16713.1"/>
    <property type="molecule type" value="Genomic_DNA"/>
</dbReference>
<dbReference type="PANTHER" id="PTHR28630:SF3">
    <property type="entry name" value="PEROXIREDOXIN-LIKE 2C"/>
    <property type="match status" value="1"/>
</dbReference>
<accession>A0A9Q8LG09</accession>
<dbReference type="GeneID" id="71985010"/>
<dbReference type="InterPro" id="IPR032801">
    <property type="entry name" value="PXL2A/B/C"/>
</dbReference>
<keyword evidence="3" id="KW-1185">Reference proteome</keyword>
<evidence type="ECO:0000313" key="2">
    <source>
        <dbReference type="EMBL" id="UJO16713.1"/>
    </source>
</evidence>
<feature type="compositionally biased region" description="Low complexity" evidence="1">
    <location>
        <begin position="42"/>
        <end position="60"/>
    </location>
</feature>
<evidence type="ECO:0000256" key="1">
    <source>
        <dbReference type="SAM" id="MobiDB-lite"/>
    </source>
</evidence>
<feature type="compositionally biased region" description="Polar residues" evidence="1">
    <location>
        <begin position="65"/>
        <end position="74"/>
    </location>
</feature>
<dbReference type="KEGG" id="ffu:CLAFUR5_05132"/>
<evidence type="ECO:0000313" key="3">
    <source>
        <dbReference type="Proteomes" id="UP000756132"/>
    </source>
</evidence>
<dbReference type="Pfam" id="PF13911">
    <property type="entry name" value="AhpC-TSA_2"/>
    <property type="match status" value="1"/>
</dbReference>
<proteinExistence type="predicted"/>
<dbReference type="InterPro" id="IPR036249">
    <property type="entry name" value="Thioredoxin-like_sf"/>
</dbReference>
<gene>
    <name evidence="2" type="ORF">CLAFUR5_05132</name>
</gene>
<protein>
    <submittedName>
        <fullName evidence="2">Peroxiredoxin-like 2C</fullName>
    </submittedName>
</protein>
<feature type="region of interest" description="Disordered" evidence="1">
    <location>
        <begin position="1"/>
        <end position="86"/>
    </location>
</feature>
<dbReference type="RefSeq" id="XP_047761079.1">
    <property type="nucleotide sequence ID" value="XM_047904280.1"/>
</dbReference>
<organism evidence="2 3">
    <name type="scientific">Passalora fulva</name>
    <name type="common">Tomato leaf mold</name>
    <name type="synonym">Cladosporium fulvum</name>
    <dbReference type="NCBI Taxonomy" id="5499"/>
    <lineage>
        <taxon>Eukaryota</taxon>
        <taxon>Fungi</taxon>
        <taxon>Dikarya</taxon>
        <taxon>Ascomycota</taxon>
        <taxon>Pezizomycotina</taxon>
        <taxon>Dothideomycetes</taxon>
        <taxon>Dothideomycetidae</taxon>
        <taxon>Mycosphaerellales</taxon>
        <taxon>Mycosphaerellaceae</taxon>
        <taxon>Fulvia</taxon>
    </lineage>
</organism>
<dbReference type="Proteomes" id="UP000756132">
    <property type="component" value="Chromosome 4"/>
</dbReference>
<dbReference type="OrthoDB" id="40334at2759"/>
<dbReference type="Gene3D" id="3.40.30.10">
    <property type="entry name" value="Glutaredoxin"/>
    <property type="match status" value="1"/>
</dbReference>
<name>A0A9Q8LG09_PASFU</name>
<dbReference type="AlphaFoldDB" id="A0A9Q8LG09"/>
<dbReference type="CDD" id="cd02970">
    <property type="entry name" value="PRX_like2"/>
    <property type="match status" value="1"/>
</dbReference>